<dbReference type="Proteomes" id="UP000193334">
    <property type="component" value="Chromosome"/>
</dbReference>
<proteinExistence type="predicted"/>
<feature type="region of interest" description="Disordered" evidence="1">
    <location>
        <begin position="154"/>
        <end position="173"/>
    </location>
</feature>
<protein>
    <submittedName>
        <fullName evidence="2">Uncharacterized protein</fullName>
    </submittedName>
</protein>
<gene>
    <name evidence="2" type="ORF">STSP1_02311</name>
</gene>
<reference evidence="3" key="1">
    <citation type="submission" date="2017-04" db="EMBL/GenBank/DDBJ databases">
        <title>Comparative genomics and description of representatives of a novel lineage of planctomycetes thriving in anoxic sediments.</title>
        <authorList>
            <person name="Spring S."/>
            <person name="Bunk B."/>
            <person name="Sproer C."/>
        </authorList>
    </citation>
    <scope>NUCLEOTIDE SEQUENCE [LARGE SCALE GENOMIC DNA]</scope>
    <source>
        <strain evidence="3">ST-PulAB-D4</strain>
    </source>
</reference>
<dbReference type="EMBL" id="CP021023">
    <property type="protein sequence ID" value="ARN57885.1"/>
    <property type="molecule type" value="Genomic_DNA"/>
</dbReference>
<dbReference type="STRING" id="1941349.STSP1_02311"/>
<dbReference type="KEGG" id="pbp:STSP1_02311"/>
<evidence type="ECO:0000313" key="2">
    <source>
        <dbReference type="EMBL" id="ARN57885.1"/>
    </source>
</evidence>
<sequence length="190" mass="22072">MLQNETLKSIFHKRFTLDIKISQGNNTAVLRETGQGAILKKVKLSNIPQNAVILKMDACKCPEYIFRTTKDHNKRCDYLLIYQKSEEPVPQLVFIELKSRKLKGIKISNQFISSVCLFDYINSILMNFYEIKALSETKRHFILLHKKRIAKSKTRKKRKHFSTSESCPERPLSINPSNSPILFDNIRISV</sequence>
<evidence type="ECO:0000256" key="1">
    <source>
        <dbReference type="SAM" id="MobiDB-lite"/>
    </source>
</evidence>
<keyword evidence="3" id="KW-1185">Reference proteome</keyword>
<name>A0A1W6LQ08_9BACT</name>
<organism evidence="2 3">
    <name type="scientific">Sedimentisphaera salicampi</name>
    <dbReference type="NCBI Taxonomy" id="1941349"/>
    <lineage>
        <taxon>Bacteria</taxon>
        <taxon>Pseudomonadati</taxon>
        <taxon>Planctomycetota</taxon>
        <taxon>Phycisphaerae</taxon>
        <taxon>Sedimentisphaerales</taxon>
        <taxon>Sedimentisphaeraceae</taxon>
        <taxon>Sedimentisphaera</taxon>
    </lineage>
</organism>
<dbReference type="AlphaFoldDB" id="A0A1W6LQ08"/>
<evidence type="ECO:0000313" key="3">
    <source>
        <dbReference type="Proteomes" id="UP000193334"/>
    </source>
</evidence>
<accession>A0A1W6LQ08</accession>